<comment type="caution">
    <text evidence="5">The sequence shown here is derived from an EMBL/GenBank/DDBJ whole genome shotgun (WGS) entry which is preliminary data.</text>
</comment>
<evidence type="ECO:0000313" key="5">
    <source>
        <dbReference type="EMBL" id="MDO6423575.1"/>
    </source>
</evidence>
<dbReference type="InterPro" id="IPR018060">
    <property type="entry name" value="HTH_AraC"/>
</dbReference>
<organism evidence="5 6">
    <name type="scientific">Saccharophagus degradans</name>
    <dbReference type="NCBI Taxonomy" id="86304"/>
    <lineage>
        <taxon>Bacteria</taxon>
        <taxon>Pseudomonadati</taxon>
        <taxon>Pseudomonadota</taxon>
        <taxon>Gammaproteobacteria</taxon>
        <taxon>Cellvibrionales</taxon>
        <taxon>Cellvibrionaceae</taxon>
        <taxon>Saccharophagus</taxon>
    </lineage>
</organism>
<dbReference type="GO" id="GO:0043565">
    <property type="term" value="F:sequence-specific DNA binding"/>
    <property type="evidence" value="ECO:0007669"/>
    <property type="project" value="InterPro"/>
</dbReference>
<proteinExistence type="predicted"/>
<dbReference type="SUPFAM" id="SSF51215">
    <property type="entry name" value="Regulatory protein AraC"/>
    <property type="match status" value="1"/>
</dbReference>
<sequence length="292" mass="32356">MTASAGFIRLLNAKVDIYHNAKICGNWQINAHHVGRTCFHVVTEGMCLLALPGQADCVLRTGDLVLFPKEIEHTLMPVDPLAGEQQHLPYVQAQHLEGTGLLCASVQLNHGAGRYLLDAIPEVLIIRNNSANAWLSPLTELLRIEHYQQGPLGDVVIQRLCELMFTYAMANCIEDSTVQTGLLALYAHPRLSAAIQAMHDHPAKSWSLEALAQQAAMSRTAFATAFKELSGWTPMQYLTWWRMQLAWHLLADGEPVAIVADKIGYQSEAAFSRAFKSEFKQTAGEVRRGARN</sequence>
<reference evidence="5" key="1">
    <citation type="submission" date="2023-07" db="EMBL/GenBank/DDBJ databases">
        <title>Genome content predicts the carbon catabolic preferences of heterotrophic bacteria.</title>
        <authorList>
            <person name="Gralka M."/>
        </authorList>
    </citation>
    <scope>NUCLEOTIDE SEQUENCE</scope>
    <source>
        <strain evidence="5">I3M17_2</strain>
    </source>
</reference>
<dbReference type="GO" id="GO:0003700">
    <property type="term" value="F:DNA-binding transcription factor activity"/>
    <property type="evidence" value="ECO:0007669"/>
    <property type="project" value="InterPro"/>
</dbReference>
<protein>
    <submittedName>
        <fullName evidence="5">AraC family transcriptional regulator</fullName>
    </submittedName>
</protein>
<dbReference type="Pfam" id="PF12852">
    <property type="entry name" value="Cupin_6"/>
    <property type="match status" value="1"/>
</dbReference>
<dbReference type="InterPro" id="IPR037923">
    <property type="entry name" value="HTH-like"/>
</dbReference>
<dbReference type="RefSeq" id="WP_011470089.1">
    <property type="nucleotide sequence ID" value="NZ_JAUOPB010000010.1"/>
</dbReference>
<name>A0AAW7X8G4_9GAMM</name>
<dbReference type="InterPro" id="IPR032783">
    <property type="entry name" value="AraC_lig"/>
</dbReference>
<evidence type="ECO:0000256" key="3">
    <source>
        <dbReference type="ARBA" id="ARBA00023163"/>
    </source>
</evidence>
<evidence type="ECO:0000256" key="2">
    <source>
        <dbReference type="ARBA" id="ARBA00023125"/>
    </source>
</evidence>
<dbReference type="InterPro" id="IPR009057">
    <property type="entry name" value="Homeodomain-like_sf"/>
</dbReference>
<dbReference type="SUPFAM" id="SSF46689">
    <property type="entry name" value="Homeodomain-like"/>
    <property type="match status" value="2"/>
</dbReference>
<keyword evidence="1" id="KW-0805">Transcription regulation</keyword>
<dbReference type="EMBL" id="JAUOPB010000010">
    <property type="protein sequence ID" value="MDO6423575.1"/>
    <property type="molecule type" value="Genomic_DNA"/>
</dbReference>
<gene>
    <name evidence="5" type="ORF">Q4521_13925</name>
</gene>
<dbReference type="PROSITE" id="PS01124">
    <property type="entry name" value="HTH_ARAC_FAMILY_2"/>
    <property type="match status" value="1"/>
</dbReference>
<dbReference type="SMART" id="SM00342">
    <property type="entry name" value="HTH_ARAC"/>
    <property type="match status" value="1"/>
</dbReference>
<keyword evidence="2" id="KW-0238">DNA-binding</keyword>
<dbReference type="GeneID" id="98615228"/>
<dbReference type="Pfam" id="PF12833">
    <property type="entry name" value="HTH_18"/>
    <property type="match status" value="1"/>
</dbReference>
<dbReference type="PANTHER" id="PTHR11019">
    <property type="entry name" value="HTH-TYPE TRANSCRIPTIONAL REGULATOR NIMR"/>
    <property type="match status" value="1"/>
</dbReference>
<keyword evidence="3" id="KW-0804">Transcription</keyword>
<dbReference type="Gene3D" id="1.10.10.60">
    <property type="entry name" value="Homeodomain-like"/>
    <property type="match status" value="2"/>
</dbReference>
<evidence type="ECO:0000259" key="4">
    <source>
        <dbReference type="PROSITE" id="PS01124"/>
    </source>
</evidence>
<dbReference type="AlphaFoldDB" id="A0AAW7X8G4"/>
<evidence type="ECO:0000256" key="1">
    <source>
        <dbReference type="ARBA" id="ARBA00023015"/>
    </source>
</evidence>
<evidence type="ECO:0000313" key="6">
    <source>
        <dbReference type="Proteomes" id="UP001169760"/>
    </source>
</evidence>
<feature type="domain" description="HTH araC/xylS-type" evidence="4">
    <location>
        <begin position="192"/>
        <end position="289"/>
    </location>
</feature>
<accession>A0AAW7X8G4</accession>
<dbReference type="PANTHER" id="PTHR11019:SF159">
    <property type="entry name" value="TRANSCRIPTIONAL REGULATOR-RELATED"/>
    <property type="match status" value="1"/>
</dbReference>
<dbReference type="Proteomes" id="UP001169760">
    <property type="component" value="Unassembled WGS sequence"/>
</dbReference>